<dbReference type="GO" id="GO:0006355">
    <property type="term" value="P:regulation of DNA-templated transcription"/>
    <property type="evidence" value="ECO:0007669"/>
    <property type="project" value="InterPro"/>
</dbReference>
<evidence type="ECO:0000313" key="5">
    <source>
        <dbReference type="EMBL" id="MBB2198490.1"/>
    </source>
</evidence>
<accession>A0A7W4PI81</accession>
<dbReference type="PANTHER" id="PTHR44688:SF16">
    <property type="entry name" value="DNA-BINDING TRANSCRIPTIONAL ACTIVATOR DEVR_DOSR"/>
    <property type="match status" value="1"/>
</dbReference>
<dbReference type="Gene3D" id="1.10.10.10">
    <property type="entry name" value="Winged helix-like DNA-binding domain superfamily/Winged helix DNA-binding domain"/>
    <property type="match status" value="1"/>
</dbReference>
<dbReference type="InterPro" id="IPR036388">
    <property type="entry name" value="WH-like_DNA-bd_sf"/>
</dbReference>
<keyword evidence="1" id="KW-0805">Transcription regulation</keyword>
<dbReference type="PROSITE" id="PS50043">
    <property type="entry name" value="HTH_LUXR_2"/>
    <property type="match status" value="1"/>
</dbReference>
<dbReference type="Proteomes" id="UP000530320">
    <property type="component" value="Unassembled WGS sequence"/>
</dbReference>
<evidence type="ECO:0000259" key="4">
    <source>
        <dbReference type="PROSITE" id="PS50043"/>
    </source>
</evidence>
<reference evidence="5 6" key="1">
    <citation type="submission" date="2020-04" db="EMBL/GenBank/DDBJ databases">
        <title>Description of novel Gluconacetobacter.</title>
        <authorList>
            <person name="Sombolestani A."/>
        </authorList>
    </citation>
    <scope>NUCLEOTIDE SEQUENCE [LARGE SCALE GENOMIC DNA]</scope>
    <source>
        <strain evidence="5 6">LMG 22058</strain>
    </source>
</reference>
<evidence type="ECO:0000256" key="1">
    <source>
        <dbReference type="ARBA" id="ARBA00023015"/>
    </source>
</evidence>
<dbReference type="PANTHER" id="PTHR44688">
    <property type="entry name" value="DNA-BINDING TRANSCRIPTIONAL ACTIVATOR DEVR_DOSR"/>
    <property type="match status" value="1"/>
</dbReference>
<dbReference type="CDD" id="cd06170">
    <property type="entry name" value="LuxR_C_like"/>
    <property type="match status" value="1"/>
</dbReference>
<dbReference type="Pfam" id="PF00196">
    <property type="entry name" value="GerE"/>
    <property type="match status" value="1"/>
</dbReference>
<feature type="domain" description="HTH luxR-type" evidence="4">
    <location>
        <begin position="201"/>
        <end position="264"/>
    </location>
</feature>
<dbReference type="PRINTS" id="PR00038">
    <property type="entry name" value="HTHLUXR"/>
</dbReference>
<keyword evidence="3" id="KW-0804">Transcription</keyword>
<proteinExistence type="predicted"/>
<dbReference type="InterPro" id="IPR000792">
    <property type="entry name" value="Tscrpt_reg_LuxR_C"/>
</dbReference>
<dbReference type="SMART" id="SM00421">
    <property type="entry name" value="HTH_LUXR"/>
    <property type="match status" value="1"/>
</dbReference>
<protein>
    <submittedName>
        <fullName evidence="5">Helix-turn-helix transcriptional regulator</fullName>
    </submittedName>
</protein>
<comment type="caution">
    <text evidence="5">The sequence shown here is derived from an EMBL/GenBank/DDBJ whole genome shotgun (WGS) entry which is preliminary data.</text>
</comment>
<dbReference type="EMBL" id="JABEQP010000009">
    <property type="protein sequence ID" value="MBB2198490.1"/>
    <property type="molecule type" value="Genomic_DNA"/>
</dbReference>
<dbReference type="GO" id="GO:0003677">
    <property type="term" value="F:DNA binding"/>
    <property type="evidence" value="ECO:0007669"/>
    <property type="project" value="UniProtKB-KW"/>
</dbReference>
<dbReference type="SUPFAM" id="SSF46894">
    <property type="entry name" value="C-terminal effector domain of the bipartite response regulators"/>
    <property type="match status" value="1"/>
</dbReference>
<dbReference type="InterPro" id="IPR016032">
    <property type="entry name" value="Sig_transdc_resp-reg_C-effctor"/>
</dbReference>
<sequence length="264" mass="28949">MRRQGFMRSVFGPPAGDPPFAAWNAAVAAAAAAIGTRRFPDTLMAALRMLAPAQMMNGFFYTSDGRACDLYNEKLAADRALIVDGYLAGTFVLDPFHDAVMADGQARMIAMDECAPDGFTETEYYRLHYAATRIVDEVGFVIPLAEGCVGVLSLSRLAPAPPFTGAERDRLRAAAPVVCAFGHRHWFHAPSRMRAGTGLLTRIEDSRLTRREIEIVTLILKGHSTPSLAAVLGCAPNTVKVHRRRIYAKLGISSQTELFHLFWH</sequence>
<evidence type="ECO:0000256" key="3">
    <source>
        <dbReference type="ARBA" id="ARBA00023163"/>
    </source>
</evidence>
<keyword evidence="2" id="KW-0238">DNA-binding</keyword>
<evidence type="ECO:0000256" key="2">
    <source>
        <dbReference type="ARBA" id="ARBA00023125"/>
    </source>
</evidence>
<evidence type="ECO:0000313" key="6">
    <source>
        <dbReference type="Proteomes" id="UP000530320"/>
    </source>
</evidence>
<name>A0A7W4PI81_9PROT</name>
<gene>
    <name evidence="5" type="ORF">HLH44_13675</name>
</gene>
<dbReference type="AlphaFoldDB" id="A0A7W4PI81"/>
<organism evidence="5 6">
    <name type="scientific">Gluconacetobacter dulcium</name>
    <dbReference type="NCBI Taxonomy" id="2729096"/>
    <lineage>
        <taxon>Bacteria</taxon>
        <taxon>Pseudomonadati</taxon>
        <taxon>Pseudomonadota</taxon>
        <taxon>Alphaproteobacteria</taxon>
        <taxon>Acetobacterales</taxon>
        <taxon>Acetobacteraceae</taxon>
        <taxon>Gluconacetobacter</taxon>
    </lineage>
</organism>